<dbReference type="EMBL" id="SLXV01000004">
    <property type="protein sequence ID" value="TCP70029.1"/>
    <property type="molecule type" value="Genomic_DNA"/>
</dbReference>
<evidence type="ECO:0000256" key="6">
    <source>
        <dbReference type="ARBA" id="ARBA00022777"/>
    </source>
</evidence>
<dbReference type="EC" id="2.7.11.1" evidence="1"/>
<dbReference type="FunFam" id="1.10.510.10:FF:000021">
    <property type="entry name" value="Serine/threonine protein kinase"/>
    <property type="match status" value="1"/>
</dbReference>
<comment type="caution">
    <text evidence="17">The sequence shown here is derived from an EMBL/GenBank/DDBJ whole genome shotgun (WGS) entry which is preliminary data.</text>
</comment>
<keyword evidence="7 13" id="KW-0067">ATP-binding</keyword>
<dbReference type="SUPFAM" id="SSF56112">
    <property type="entry name" value="Protein kinase-like (PK-like)"/>
    <property type="match status" value="1"/>
</dbReference>
<dbReference type="OrthoDB" id="9788659at2"/>
<dbReference type="PROSITE" id="PS00108">
    <property type="entry name" value="PROTEIN_KINASE_ST"/>
    <property type="match status" value="1"/>
</dbReference>
<evidence type="ECO:0000256" key="4">
    <source>
        <dbReference type="ARBA" id="ARBA00022679"/>
    </source>
</evidence>
<evidence type="ECO:0000256" key="1">
    <source>
        <dbReference type="ARBA" id="ARBA00012513"/>
    </source>
</evidence>
<dbReference type="Gene3D" id="1.10.510.10">
    <property type="entry name" value="Transferase(Phosphotransferase) domain 1"/>
    <property type="match status" value="1"/>
</dbReference>
<dbReference type="InterPro" id="IPR011009">
    <property type="entry name" value="Kinase-like_dom_sf"/>
</dbReference>
<dbReference type="Proteomes" id="UP000294746">
    <property type="component" value="Unassembled WGS sequence"/>
</dbReference>
<dbReference type="PANTHER" id="PTHR43289">
    <property type="entry name" value="MITOGEN-ACTIVATED PROTEIN KINASE KINASE KINASE 20-RELATED"/>
    <property type="match status" value="1"/>
</dbReference>
<evidence type="ECO:0000256" key="9">
    <source>
        <dbReference type="ARBA" id="ARBA00047899"/>
    </source>
</evidence>
<keyword evidence="15" id="KW-0812">Transmembrane</keyword>
<dbReference type="GO" id="GO:0007165">
    <property type="term" value="P:signal transduction"/>
    <property type="evidence" value="ECO:0007669"/>
    <property type="project" value="UniProtKB-ARBA"/>
</dbReference>
<evidence type="ECO:0000259" key="16">
    <source>
        <dbReference type="PROSITE" id="PS50011"/>
    </source>
</evidence>
<gene>
    <name evidence="17" type="ORF">EDD57_1048</name>
</gene>
<reference evidence="17 18" key="1">
    <citation type="submission" date="2019-03" db="EMBL/GenBank/DDBJ databases">
        <title>Genomic Encyclopedia of Type Strains, Phase IV (KMG-IV): sequencing the most valuable type-strain genomes for metagenomic binning, comparative biology and taxonomic classification.</title>
        <authorList>
            <person name="Goeker M."/>
        </authorList>
    </citation>
    <scope>NUCLEOTIDE SEQUENCE [LARGE SCALE GENOMIC DNA]</scope>
    <source>
        <strain evidence="17 18">DSM 46831</strain>
    </source>
</reference>
<feature type="transmembrane region" description="Helical" evidence="15">
    <location>
        <begin position="298"/>
        <end position="322"/>
    </location>
</feature>
<proteinExistence type="predicted"/>
<feature type="binding site" evidence="13">
    <location>
        <position position="40"/>
    </location>
    <ligand>
        <name>ATP</name>
        <dbReference type="ChEBI" id="CHEBI:30616"/>
    </ligand>
</feature>
<evidence type="ECO:0000256" key="8">
    <source>
        <dbReference type="ARBA" id="ARBA00022968"/>
    </source>
</evidence>
<evidence type="ECO:0000256" key="14">
    <source>
        <dbReference type="SAM" id="MobiDB-lite"/>
    </source>
</evidence>
<dbReference type="GO" id="GO:0004674">
    <property type="term" value="F:protein serine/threonine kinase activity"/>
    <property type="evidence" value="ECO:0007669"/>
    <property type="project" value="UniProtKB-KW"/>
</dbReference>
<comment type="subcellular location">
    <subcellularLocation>
        <location evidence="11">Spore membrane</location>
        <topology evidence="11">Single-pass type II membrane protein</topology>
    </subcellularLocation>
</comment>
<keyword evidence="5 13" id="KW-0547">Nucleotide-binding</keyword>
<evidence type="ECO:0000256" key="5">
    <source>
        <dbReference type="ARBA" id="ARBA00022741"/>
    </source>
</evidence>
<keyword evidence="8" id="KW-0735">Signal-anchor</keyword>
<evidence type="ECO:0000256" key="15">
    <source>
        <dbReference type="SAM" id="Phobius"/>
    </source>
</evidence>
<keyword evidence="3" id="KW-0309">Germination</keyword>
<keyword evidence="15" id="KW-1133">Transmembrane helix</keyword>
<dbReference type="InterPro" id="IPR000719">
    <property type="entry name" value="Prot_kinase_dom"/>
</dbReference>
<dbReference type="GO" id="GO:0005524">
    <property type="term" value="F:ATP binding"/>
    <property type="evidence" value="ECO:0007669"/>
    <property type="project" value="UniProtKB-UniRule"/>
</dbReference>
<protein>
    <recommendedName>
        <fullName evidence="12">Serine/threonine-protein kinase PrkC</fullName>
        <ecNumber evidence="1">2.7.11.1</ecNumber>
    </recommendedName>
</protein>
<comment type="catalytic activity">
    <reaction evidence="10">
        <text>L-seryl-[protein] + ATP = O-phospho-L-seryl-[protein] + ADP + H(+)</text>
        <dbReference type="Rhea" id="RHEA:17989"/>
        <dbReference type="Rhea" id="RHEA-COMP:9863"/>
        <dbReference type="Rhea" id="RHEA-COMP:11604"/>
        <dbReference type="ChEBI" id="CHEBI:15378"/>
        <dbReference type="ChEBI" id="CHEBI:29999"/>
        <dbReference type="ChEBI" id="CHEBI:30616"/>
        <dbReference type="ChEBI" id="CHEBI:83421"/>
        <dbReference type="ChEBI" id="CHEBI:456216"/>
        <dbReference type="EC" id="2.7.11.1"/>
    </reaction>
</comment>
<comment type="catalytic activity">
    <reaction evidence="9">
        <text>L-threonyl-[protein] + ATP = O-phospho-L-threonyl-[protein] + ADP + H(+)</text>
        <dbReference type="Rhea" id="RHEA:46608"/>
        <dbReference type="Rhea" id="RHEA-COMP:11060"/>
        <dbReference type="Rhea" id="RHEA-COMP:11605"/>
        <dbReference type="ChEBI" id="CHEBI:15378"/>
        <dbReference type="ChEBI" id="CHEBI:30013"/>
        <dbReference type="ChEBI" id="CHEBI:30616"/>
        <dbReference type="ChEBI" id="CHEBI:61977"/>
        <dbReference type="ChEBI" id="CHEBI:456216"/>
        <dbReference type="EC" id="2.7.11.1"/>
    </reaction>
</comment>
<evidence type="ECO:0000313" key="17">
    <source>
        <dbReference type="EMBL" id="TCP70029.1"/>
    </source>
</evidence>
<evidence type="ECO:0000313" key="18">
    <source>
        <dbReference type="Proteomes" id="UP000294746"/>
    </source>
</evidence>
<keyword evidence="15" id="KW-0472">Membrane</keyword>
<name>A0A4R2S1M7_9BACL</name>
<evidence type="ECO:0000256" key="2">
    <source>
        <dbReference type="ARBA" id="ARBA00022527"/>
    </source>
</evidence>
<keyword evidence="6 17" id="KW-0418">Kinase</keyword>
<sequence>MEIGHKLDNRYELVEQIGGGGMATVYKAIDLVLERFVAVKILNHSLLDDQAFVNRFVFEARATAKLSHPHVVKVFDAGVDYQNYYIVMELVEGQTLKQYITQHGPLDEMEAVHIMRQICLGLAHAHNQGIIHRDMKPQNIIYSTEDATYKVADFGISRVMQETNSFTQTGKVVGSVHYMSPEQITEQPVSFATDLYSLGVVFFELLAGRPPYRAKEMVMVALQHINDPVPDLKKYNAVISDRSIQVIEKLLDKNPDNRYQSIGDLLNELDGILPTEHRKLQTKNLRSQKKQKKYDRKWFTFLLFLLGIIMIGIIVIIGYPSFSNQASTPNKTEQPSTNHPVNTGDQKIPRWKKEEPKYFINDVFLKHSVIGSNGNYIVKLKISQKLVQPAIHYNVYVVGKTTSEIIITRKKVPIQLKPNEKSTDIEFSVNIPKSQIPSEGIFKIEIFWLDDKGDYRRDRIENLLEKF</sequence>
<dbReference type="PROSITE" id="PS50011">
    <property type="entry name" value="PROTEIN_KINASE_DOM"/>
    <property type="match status" value="1"/>
</dbReference>
<evidence type="ECO:0000256" key="10">
    <source>
        <dbReference type="ARBA" id="ARBA00048679"/>
    </source>
</evidence>
<feature type="domain" description="Protein kinase" evidence="16">
    <location>
        <begin position="11"/>
        <end position="280"/>
    </location>
</feature>
<dbReference type="PANTHER" id="PTHR43289:SF34">
    <property type="entry name" value="SERINE_THREONINE-PROTEIN KINASE YBDM-RELATED"/>
    <property type="match status" value="1"/>
</dbReference>
<dbReference type="CDD" id="cd14014">
    <property type="entry name" value="STKc_PknB_like"/>
    <property type="match status" value="1"/>
</dbReference>
<evidence type="ECO:0000256" key="7">
    <source>
        <dbReference type="ARBA" id="ARBA00022840"/>
    </source>
</evidence>
<dbReference type="FunFam" id="3.30.200.20:FF:000035">
    <property type="entry name" value="Serine/threonine protein kinase Stk1"/>
    <property type="match status" value="1"/>
</dbReference>
<evidence type="ECO:0000256" key="3">
    <source>
        <dbReference type="ARBA" id="ARBA00022544"/>
    </source>
</evidence>
<accession>A0A4R2S1M7</accession>
<evidence type="ECO:0000256" key="12">
    <source>
        <dbReference type="ARBA" id="ARBA00070041"/>
    </source>
</evidence>
<keyword evidence="18" id="KW-1185">Reference proteome</keyword>
<dbReference type="RefSeq" id="WP_131847826.1">
    <property type="nucleotide sequence ID" value="NZ_SLXV01000004.1"/>
</dbReference>
<dbReference type="GO" id="GO:0071224">
    <property type="term" value="P:cellular response to peptidoglycan"/>
    <property type="evidence" value="ECO:0007669"/>
    <property type="project" value="UniProtKB-ARBA"/>
</dbReference>
<keyword evidence="2 17" id="KW-0723">Serine/threonine-protein kinase</keyword>
<dbReference type="InterPro" id="IPR017441">
    <property type="entry name" value="Protein_kinase_ATP_BS"/>
</dbReference>
<dbReference type="PROSITE" id="PS00107">
    <property type="entry name" value="PROTEIN_KINASE_ATP"/>
    <property type="match status" value="1"/>
</dbReference>
<feature type="region of interest" description="Disordered" evidence="14">
    <location>
        <begin position="326"/>
        <end position="347"/>
    </location>
</feature>
<dbReference type="AlphaFoldDB" id="A0A4R2S1M7"/>
<keyword evidence="4" id="KW-0808">Transferase</keyword>
<dbReference type="Gene3D" id="3.30.200.20">
    <property type="entry name" value="Phosphorylase Kinase, domain 1"/>
    <property type="match status" value="1"/>
</dbReference>
<dbReference type="Pfam" id="PF00069">
    <property type="entry name" value="Pkinase"/>
    <property type="match status" value="1"/>
</dbReference>
<dbReference type="InterPro" id="IPR008271">
    <property type="entry name" value="Ser/Thr_kinase_AS"/>
</dbReference>
<organism evidence="17 18">
    <name type="scientific">Baia soyae</name>
    <dbReference type="NCBI Taxonomy" id="1544746"/>
    <lineage>
        <taxon>Bacteria</taxon>
        <taxon>Bacillati</taxon>
        <taxon>Bacillota</taxon>
        <taxon>Bacilli</taxon>
        <taxon>Bacillales</taxon>
        <taxon>Thermoactinomycetaceae</taxon>
        <taxon>Baia</taxon>
    </lineage>
</organism>
<dbReference type="SMART" id="SM00220">
    <property type="entry name" value="S_TKc"/>
    <property type="match status" value="1"/>
</dbReference>
<evidence type="ECO:0000256" key="13">
    <source>
        <dbReference type="PROSITE-ProRule" id="PRU10141"/>
    </source>
</evidence>
<dbReference type="GO" id="GO:0009847">
    <property type="term" value="P:spore germination"/>
    <property type="evidence" value="ECO:0007669"/>
    <property type="project" value="UniProtKB-ARBA"/>
</dbReference>
<evidence type="ECO:0000256" key="11">
    <source>
        <dbReference type="ARBA" id="ARBA00060432"/>
    </source>
</evidence>
<feature type="compositionally biased region" description="Polar residues" evidence="14">
    <location>
        <begin position="326"/>
        <end position="345"/>
    </location>
</feature>